<dbReference type="NCBIfam" id="TIGR01351">
    <property type="entry name" value="adk"/>
    <property type="match status" value="1"/>
</dbReference>
<feature type="region of interest" description="LID" evidence="7">
    <location>
        <begin position="133"/>
        <end position="170"/>
    </location>
</feature>
<dbReference type="Pfam" id="PF05191">
    <property type="entry name" value="ADK_lid"/>
    <property type="match status" value="1"/>
</dbReference>
<feature type="binding site" evidence="7">
    <location>
        <position position="178"/>
    </location>
    <ligand>
        <name>AMP</name>
        <dbReference type="ChEBI" id="CHEBI:456215"/>
    </ligand>
</feature>
<comment type="subcellular location">
    <subcellularLocation>
        <location evidence="1 7">Mitochondrion matrix</location>
    </subcellularLocation>
</comment>
<feature type="binding site" evidence="7">
    <location>
        <position position="49"/>
    </location>
    <ligand>
        <name>AMP</name>
        <dbReference type="ChEBI" id="CHEBI:456215"/>
    </ligand>
</feature>
<feature type="domain" description="Adenylate kinase active site lid" evidence="8">
    <location>
        <begin position="134"/>
        <end position="169"/>
    </location>
</feature>
<dbReference type="InterPro" id="IPR006259">
    <property type="entry name" value="Adenyl_kin_sub"/>
</dbReference>
<dbReference type="CDD" id="cd01428">
    <property type="entry name" value="ADK"/>
    <property type="match status" value="1"/>
</dbReference>
<reference evidence="9 10" key="1">
    <citation type="submission" date="2020-02" db="EMBL/GenBank/DDBJ databases">
        <authorList>
            <person name="Ferguson B K."/>
        </authorList>
    </citation>
    <scope>NUCLEOTIDE SEQUENCE [LARGE SCALE GENOMIC DNA]</scope>
</reference>
<dbReference type="InterPro" id="IPR007862">
    <property type="entry name" value="Adenylate_kinase_lid-dom"/>
</dbReference>
<comment type="catalytic activity">
    <reaction evidence="7">
        <text>a ribonucleoside 5'-triphosphate + AMP = a ribonucleoside 5'-diphosphate + ADP</text>
        <dbReference type="Rhea" id="RHEA:13749"/>
        <dbReference type="ChEBI" id="CHEBI:57930"/>
        <dbReference type="ChEBI" id="CHEBI:61557"/>
        <dbReference type="ChEBI" id="CHEBI:456215"/>
        <dbReference type="ChEBI" id="CHEBI:456216"/>
        <dbReference type="EC" id="2.7.4.10"/>
    </reaction>
</comment>
<feature type="binding site" evidence="7">
    <location>
        <position position="104"/>
    </location>
    <ligand>
        <name>AMP</name>
        <dbReference type="ChEBI" id="CHEBI:456215"/>
    </ligand>
</feature>
<proteinExistence type="inferred from homology"/>
<feature type="region of interest" description="NMPbind" evidence="7">
    <location>
        <begin position="43"/>
        <end position="72"/>
    </location>
</feature>
<dbReference type="Gene3D" id="3.40.50.300">
    <property type="entry name" value="P-loop containing nucleotide triphosphate hydrolases"/>
    <property type="match status" value="1"/>
</dbReference>
<dbReference type="PROSITE" id="PS00113">
    <property type="entry name" value="ADENYLATE_KINASE"/>
    <property type="match status" value="1"/>
</dbReference>
<dbReference type="OrthoDB" id="439792at2759"/>
<comment type="similarity">
    <text evidence="7">Belongs to the adenylate kinase family. AK3 subfamily.</text>
</comment>
<dbReference type="GO" id="GO:0006172">
    <property type="term" value="P:ADP biosynthetic process"/>
    <property type="evidence" value="ECO:0007669"/>
    <property type="project" value="UniProtKB-UniRule"/>
</dbReference>
<dbReference type="HAMAP" id="MF_03169">
    <property type="entry name" value="Adenylate_kinase_AK3"/>
    <property type="match status" value="1"/>
</dbReference>
<dbReference type="InterPro" id="IPR036193">
    <property type="entry name" value="ADK_active_lid_dom_sf"/>
</dbReference>
<evidence type="ECO:0000256" key="6">
    <source>
        <dbReference type="ARBA" id="ARBA00023134"/>
    </source>
</evidence>
<evidence type="ECO:0000256" key="1">
    <source>
        <dbReference type="ARBA" id="ARBA00004305"/>
    </source>
</evidence>
<dbReference type="PRINTS" id="PR00094">
    <property type="entry name" value="ADENYLTKNASE"/>
</dbReference>
<feature type="binding site" evidence="7">
    <location>
        <position position="134"/>
    </location>
    <ligand>
        <name>GTP</name>
        <dbReference type="ChEBI" id="CHEBI:37565"/>
    </ligand>
</feature>
<dbReference type="GO" id="GO:0004017">
    <property type="term" value="F:AMP kinase activity"/>
    <property type="evidence" value="ECO:0007669"/>
    <property type="project" value="InterPro"/>
</dbReference>
<dbReference type="Proteomes" id="UP000479190">
    <property type="component" value="Unassembled WGS sequence"/>
</dbReference>
<dbReference type="HAMAP" id="MF_00235">
    <property type="entry name" value="Adenylate_kinase_Adk"/>
    <property type="match status" value="1"/>
</dbReference>
<keyword evidence="5 7" id="KW-0496">Mitochondrion</keyword>
<sequence length="222" mass="24781">MVALSAAAQAQAAFRAVILGAPGSGKGTVSNRIAKLFGVCHISTGDRLRYHIAKQTDLGKQVKEYLDSGKLVPDDAMMKFVSQEIKLSKGQNWLLDGFPRTVPQAEMLDSVHPPSLVINLTVPDAVILERVKNRWIHVPSGRVYNIGFSDPKVPGKDDVTGEPLTKRRDDQPEIVQRRLHEYEEKTRPVIDYYDERGLLKDFAGVSTDELWPQIQKCLHALI</sequence>
<dbReference type="GO" id="GO:0046033">
    <property type="term" value="P:AMP metabolic process"/>
    <property type="evidence" value="ECO:0007669"/>
    <property type="project" value="UniProtKB-UniRule"/>
</dbReference>
<dbReference type="EC" id="2.7.4.10" evidence="7"/>
<keyword evidence="3 7" id="KW-0547">Nucleotide-binding</keyword>
<comment type="domain">
    <text evidence="7">Consists of three domains, a large central CORE domain and two small peripheral domains, NMPbind and LID, which undergo movements during catalysis. The LID domain closes over the site of phosphoryl transfer upon GTP binding. Assembling and dissambling the active center during each catalytic cycle provides an effective means to prevent GTP hydrolysis.</text>
</comment>
<keyword evidence="4 7" id="KW-0418">Kinase</keyword>
<dbReference type="InterPro" id="IPR033690">
    <property type="entry name" value="Adenylat_kinase_CS"/>
</dbReference>
<dbReference type="InterPro" id="IPR000850">
    <property type="entry name" value="Adenylat/UMP-CMP_kin"/>
</dbReference>
<accession>A0A6H5HU02</accession>
<gene>
    <name evidence="7" type="primary">Adk3</name>
    <name evidence="9" type="ORF">TBRA_LOCUS531</name>
</gene>
<feature type="binding site" evidence="7">
    <location>
        <begin position="97"/>
        <end position="100"/>
    </location>
    <ligand>
        <name>AMP</name>
        <dbReference type="ChEBI" id="CHEBI:456215"/>
    </ligand>
</feature>
<dbReference type="AlphaFoldDB" id="A0A6H5HU02"/>
<evidence type="ECO:0000256" key="7">
    <source>
        <dbReference type="HAMAP-Rule" id="MF_03169"/>
    </source>
</evidence>
<dbReference type="GO" id="GO:0046039">
    <property type="term" value="P:GTP metabolic process"/>
    <property type="evidence" value="ECO:0007669"/>
    <property type="project" value="UniProtKB-UniRule"/>
</dbReference>
<protein>
    <recommendedName>
        <fullName evidence="7">GTP:AMP phosphotransferase, mitochondrial</fullName>
        <ecNumber evidence="7">2.7.4.10</ecNumber>
    </recommendedName>
    <alternativeName>
        <fullName evidence="7">Adenylate kinase 3</fullName>
        <shortName evidence="7">AK 3</shortName>
    </alternativeName>
</protein>
<keyword evidence="10" id="KW-1185">Reference proteome</keyword>
<keyword evidence="2 7" id="KW-0808">Transferase</keyword>
<dbReference type="InterPro" id="IPR027417">
    <property type="entry name" value="P-loop_NTPase"/>
</dbReference>
<dbReference type="GO" id="GO:0005759">
    <property type="term" value="C:mitochondrial matrix"/>
    <property type="evidence" value="ECO:0007669"/>
    <property type="project" value="UniProtKB-SubCell"/>
</dbReference>
<dbReference type="PANTHER" id="PTHR23359">
    <property type="entry name" value="NUCLEOTIDE KINASE"/>
    <property type="match status" value="1"/>
</dbReference>
<dbReference type="GO" id="GO:0005524">
    <property type="term" value="F:ATP binding"/>
    <property type="evidence" value="ECO:0007669"/>
    <property type="project" value="InterPro"/>
</dbReference>
<evidence type="ECO:0000259" key="8">
    <source>
        <dbReference type="Pfam" id="PF05191"/>
    </source>
</evidence>
<dbReference type="FunFam" id="3.40.50.300:FF:000106">
    <property type="entry name" value="Adenylate kinase mitochondrial"/>
    <property type="match status" value="1"/>
</dbReference>
<feature type="binding site" evidence="7">
    <location>
        <begin position="23"/>
        <end position="28"/>
    </location>
    <ligand>
        <name>GTP</name>
        <dbReference type="ChEBI" id="CHEBI:37565"/>
    </ligand>
</feature>
<dbReference type="SUPFAM" id="SSF52540">
    <property type="entry name" value="P-loop containing nucleoside triphosphate hydrolases"/>
    <property type="match status" value="1"/>
</dbReference>
<comment type="function">
    <text evidence="7">Involved in maintaining the homeostasis of cellular nucleotides by catalyzing the interconversion of nucleoside phosphates. Has GTP:AMP phosphotransferase and ITP:AMP phosphotransferase activities.</text>
</comment>
<feature type="binding site" evidence="7">
    <location>
        <position position="207"/>
    </location>
    <ligand>
        <name>GTP</name>
        <dbReference type="ChEBI" id="CHEBI:37565"/>
    </ligand>
</feature>
<evidence type="ECO:0000256" key="2">
    <source>
        <dbReference type="ARBA" id="ARBA00022679"/>
    </source>
</evidence>
<name>A0A6H5HU02_9HYME</name>
<dbReference type="EMBL" id="CADCXV010000125">
    <property type="protein sequence ID" value="CAB0028344.1"/>
    <property type="molecule type" value="Genomic_DNA"/>
</dbReference>
<evidence type="ECO:0000256" key="3">
    <source>
        <dbReference type="ARBA" id="ARBA00022741"/>
    </source>
</evidence>
<evidence type="ECO:0000313" key="9">
    <source>
        <dbReference type="EMBL" id="CAB0028344.1"/>
    </source>
</evidence>
<feature type="binding site" evidence="7">
    <location>
        <position position="167"/>
    </location>
    <ligand>
        <name>AMP</name>
        <dbReference type="ChEBI" id="CHEBI:456215"/>
    </ligand>
</feature>
<keyword evidence="6 7" id="KW-0342">GTP-binding</keyword>
<feature type="binding site" evidence="7">
    <location>
        <begin position="143"/>
        <end position="144"/>
    </location>
    <ligand>
        <name>GTP</name>
        <dbReference type="ChEBI" id="CHEBI:37565"/>
    </ligand>
</feature>
<dbReference type="InterPro" id="IPR028586">
    <property type="entry name" value="AK3/Ak4_mitochondrial"/>
</dbReference>
<evidence type="ECO:0000313" key="10">
    <source>
        <dbReference type="Proteomes" id="UP000479190"/>
    </source>
</evidence>
<comment type="subunit">
    <text evidence="7">Monomer.</text>
</comment>
<dbReference type="Pfam" id="PF00406">
    <property type="entry name" value="ADK"/>
    <property type="match status" value="1"/>
</dbReference>
<dbReference type="GO" id="GO:0046899">
    <property type="term" value="F:nucleoside triphosphate adenylate kinase activity"/>
    <property type="evidence" value="ECO:0007669"/>
    <property type="project" value="UniProtKB-UniRule"/>
</dbReference>
<dbReference type="GO" id="GO:0005525">
    <property type="term" value="F:GTP binding"/>
    <property type="evidence" value="ECO:0007669"/>
    <property type="project" value="UniProtKB-KW"/>
</dbReference>
<dbReference type="GO" id="GO:0046041">
    <property type="term" value="P:ITP metabolic process"/>
    <property type="evidence" value="ECO:0007669"/>
    <property type="project" value="UniProtKB-UniRule"/>
</dbReference>
<organism evidence="9 10">
    <name type="scientific">Trichogramma brassicae</name>
    <dbReference type="NCBI Taxonomy" id="86971"/>
    <lineage>
        <taxon>Eukaryota</taxon>
        <taxon>Metazoa</taxon>
        <taxon>Ecdysozoa</taxon>
        <taxon>Arthropoda</taxon>
        <taxon>Hexapoda</taxon>
        <taxon>Insecta</taxon>
        <taxon>Pterygota</taxon>
        <taxon>Neoptera</taxon>
        <taxon>Endopterygota</taxon>
        <taxon>Hymenoptera</taxon>
        <taxon>Apocrita</taxon>
        <taxon>Proctotrupomorpha</taxon>
        <taxon>Chalcidoidea</taxon>
        <taxon>Trichogrammatidae</taxon>
        <taxon>Trichogramma</taxon>
    </lineage>
</organism>
<feature type="binding site" evidence="7">
    <location>
        <position position="44"/>
    </location>
    <ligand>
        <name>AMP</name>
        <dbReference type="ChEBI" id="CHEBI:456215"/>
    </ligand>
</feature>
<dbReference type="SUPFAM" id="SSF57774">
    <property type="entry name" value="Microbial and mitochondrial ADK, insert 'zinc finger' domain"/>
    <property type="match status" value="1"/>
</dbReference>
<evidence type="ECO:0000256" key="4">
    <source>
        <dbReference type="ARBA" id="ARBA00022777"/>
    </source>
</evidence>
<feature type="binding site" evidence="7">
    <location>
        <begin position="70"/>
        <end position="72"/>
    </location>
    <ligand>
        <name>AMP</name>
        <dbReference type="ChEBI" id="CHEBI:456215"/>
    </ligand>
</feature>
<evidence type="ECO:0000256" key="5">
    <source>
        <dbReference type="ARBA" id="ARBA00023128"/>
    </source>
</evidence>